<evidence type="ECO:0000313" key="3">
    <source>
        <dbReference type="Proteomes" id="UP000729402"/>
    </source>
</evidence>
<proteinExistence type="predicted"/>
<feature type="compositionally biased region" description="Gly residues" evidence="1">
    <location>
        <begin position="27"/>
        <end position="38"/>
    </location>
</feature>
<sequence length="105" mass="9787">MGSGLKGGPSGPAAAAGRRSGPAVASGGDGGAGGGGGTVWRRRELGPGAIACTGISGDPLGLRGPGGSEFGWGNQPAGLTGLGPSRAGFGASIDQLGPAQPRCHP</sequence>
<accession>A0A8J5VE32</accession>
<feature type="compositionally biased region" description="Gly residues" evidence="1">
    <location>
        <begin position="1"/>
        <end position="10"/>
    </location>
</feature>
<evidence type="ECO:0000313" key="2">
    <source>
        <dbReference type="EMBL" id="KAG8056251.1"/>
    </source>
</evidence>
<feature type="region of interest" description="Disordered" evidence="1">
    <location>
        <begin position="1"/>
        <end position="42"/>
    </location>
</feature>
<dbReference type="Proteomes" id="UP000729402">
    <property type="component" value="Unassembled WGS sequence"/>
</dbReference>
<feature type="compositionally biased region" description="Low complexity" evidence="1">
    <location>
        <begin position="11"/>
        <end position="26"/>
    </location>
</feature>
<protein>
    <submittedName>
        <fullName evidence="2">Uncharacterized protein</fullName>
    </submittedName>
</protein>
<feature type="region of interest" description="Disordered" evidence="1">
    <location>
        <begin position="54"/>
        <end position="105"/>
    </location>
</feature>
<dbReference type="AlphaFoldDB" id="A0A8J5VE32"/>
<reference evidence="2" key="2">
    <citation type="submission" date="2021-02" db="EMBL/GenBank/DDBJ databases">
        <authorList>
            <person name="Kimball J.A."/>
            <person name="Haas M.W."/>
            <person name="Macchietto M."/>
            <person name="Kono T."/>
            <person name="Duquette J."/>
            <person name="Shao M."/>
        </authorList>
    </citation>
    <scope>NUCLEOTIDE SEQUENCE</scope>
    <source>
        <tissue evidence="2">Fresh leaf tissue</tissue>
    </source>
</reference>
<name>A0A8J5VE32_ZIZPA</name>
<evidence type="ECO:0000256" key="1">
    <source>
        <dbReference type="SAM" id="MobiDB-lite"/>
    </source>
</evidence>
<reference evidence="2" key="1">
    <citation type="journal article" date="2021" name="bioRxiv">
        <title>Whole Genome Assembly and Annotation of Northern Wild Rice, Zizania palustris L., Supports a Whole Genome Duplication in the Zizania Genus.</title>
        <authorList>
            <person name="Haas M."/>
            <person name="Kono T."/>
            <person name="Macchietto M."/>
            <person name="Millas R."/>
            <person name="McGilp L."/>
            <person name="Shao M."/>
            <person name="Duquette J."/>
            <person name="Hirsch C.N."/>
            <person name="Kimball J."/>
        </authorList>
    </citation>
    <scope>NUCLEOTIDE SEQUENCE</scope>
    <source>
        <tissue evidence="2">Fresh leaf tissue</tissue>
    </source>
</reference>
<gene>
    <name evidence="2" type="ORF">GUJ93_ZPchr0002g23419</name>
</gene>
<organism evidence="2 3">
    <name type="scientific">Zizania palustris</name>
    <name type="common">Northern wild rice</name>
    <dbReference type="NCBI Taxonomy" id="103762"/>
    <lineage>
        <taxon>Eukaryota</taxon>
        <taxon>Viridiplantae</taxon>
        <taxon>Streptophyta</taxon>
        <taxon>Embryophyta</taxon>
        <taxon>Tracheophyta</taxon>
        <taxon>Spermatophyta</taxon>
        <taxon>Magnoliopsida</taxon>
        <taxon>Liliopsida</taxon>
        <taxon>Poales</taxon>
        <taxon>Poaceae</taxon>
        <taxon>BOP clade</taxon>
        <taxon>Oryzoideae</taxon>
        <taxon>Oryzeae</taxon>
        <taxon>Zizaniinae</taxon>
        <taxon>Zizania</taxon>
    </lineage>
</organism>
<comment type="caution">
    <text evidence="2">The sequence shown here is derived from an EMBL/GenBank/DDBJ whole genome shotgun (WGS) entry which is preliminary data.</text>
</comment>
<keyword evidence="3" id="KW-1185">Reference proteome</keyword>
<dbReference type="EMBL" id="JAAALK010000287">
    <property type="protein sequence ID" value="KAG8056251.1"/>
    <property type="molecule type" value="Genomic_DNA"/>
</dbReference>